<dbReference type="OrthoDB" id="515557at2"/>
<dbReference type="EMBL" id="LMTZ01000036">
    <property type="protein sequence ID" value="KST69047.1"/>
    <property type="molecule type" value="Genomic_DNA"/>
</dbReference>
<dbReference type="Proteomes" id="UP000053372">
    <property type="component" value="Unassembled WGS sequence"/>
</dbReference>
<name>A0A0V7ZXD4_9CYAN</name>
<sequence>MLGVTIFIFTVLTSTVLNFQWGAKTIALPPPEDIPEEILRTEIITEARSPIDGKILTAGEYAQLKAKIQERTFPPKLSPRVRETVFLLRLRSLIKQFFPFIDI</sequence>
<proteinExistence type="predicted"/>
<keyword evidence="2" id="KW-1185">Reference proteome</keyword>
<evidence type="ECO:0000313" key="2">
    <source>
        <dbReference type="Proteomes" id="UP000053372"/>
    </source>
</evidence>
<evidence type="ECO:0008006" key="3">
    <source>
        <dbReference type="Google" id="ProtNLM"/>
    </source>
</evidence>
<accession>A0A0V7ZXD4</accession>
<dbReference type="AlphaFoldDB" id="A0A0V7ZXD4"/>
<organism evidence="1 2">
    <name type="scientific">Mastigocoleus testarum BC008</name>
    <dbReference type="NCBI Taxonomy" id="371196"/>
    <lineage>
        <taxon>Bacteria</taxon>
        <taxon>Bacillati</taxon>
        <taxon>Cyanobacteriota</taxon>
        <taxon>Cyanophyceae</taxon>
        <taxon>Nostocales</taxon>
        <taxon>Hapalosiphonaceae</taxon>
        <taxon>Mastigocoleus</taxon>
    </lineage>
</organism>
<gene>
    <name evidence="1" type="ORF">BC008_02955</name>
</gene>
<evidence type="ECO:0000313" key="1">
    <source>
        <dbReference type="EMBL" id="KST69047.1"/>
    </source>
</evidence>
<comment type="caution">
    <text evidence="1">The sequence shown here is derived from an EMBL/GenBank/DDBJ whole genome shotgun (WGS) entry which is preliminary data.</text>
</comment>
<protein>
    <recommendedName>
        <fullName evidence="3">Glutathione S-transferase</fullName>
    </recommendedName>
</protein>
<reference evidence="1 2" key="1">
    <citation type="journal article" date="2015" name="Genome Announc.">
        <title>Draft Genome of the Euendolithic (true boring) Cyanobacterium Mastigocoleus testarum strain BC008.</title>
        <authorList>
            <person name="Guida B.S."/>
            <person name="Garcia-Pichel F."/>
        </authorList>
    </citation>
    <scope>NUCLEOTIDE SEQUENCE [LARGE SCALE GENOMIC DNA]</scope>
    <source>
        <strain evidence="1 2">BC008</strain>
    </source>
</reference>